<proteinExistence type="predicted"/>
<dbReference type="GO" id="GO:0002161">
    <property type="term" value="F:aminoacyl-tRNA deacylase activity"/>
    <property type="evidence" value="ECO:0007669"/>
    <property type="project" value="InterPro"/>
</dbReference>
<dbReference type="eggNOG" id="COG2606">
    <property type="taxonomic scope" value="Bacteria"/>
</dbReference>
<dbReference type="PATRIC" id="fig|1088869.3.peg.1983"/>
<accession>G6XKH3</accession>
<dbReference type="RefSeq" id="WP_008852136.1">
    <property type="nucleotide sequence ID" value="NZ_AGQV01000006.1"/>
</dbReference>
<evidence type="ECO:0000313" key="3">
    <source>
        <dbReference type="Proteomes" id="UP000004949"/>
    </source>
</evidence>
<dbReference type="SUPFAM" id="SSF55826">
    <property type="entry name" value="YbaK/ProRS associated domain"/>
    <property type="match status" value="1"/>
</dbReference>
<dbReference type="InterPro" id="IPR036754">
    <property type="entry name" value="YbaK/aa-tRNA-synt-asso_dom_sf"/>
</dbReference>
<dbReference type="STRING" id="1088869.GMO_19890"/>
<dbReference type="PANTHER" id="PTHR30411">
    <property type="entry name" value="CYTOPLASMIC PROTEIN"/>
    <property type="match status" value="1"/>
</dbReference>
<dbReference type="InterPro" id="IPR007214">
    <property type="entry name" value="YbaK/aa-tRNA-synth-assoc-dom"/>
</dbReference>
<dbReference type="CDD" id="cd04333">
    <property type="entry name" value="ProX_deacylase"/>
    <property type="match status" value="1"/>
</dbReference>
<reference evidence="2 3" key="1">
    <citation type="submission" date="2011-10" db="EMBL/GenBank/DDBJ databases">
        <title>Genome sequence of Gluconobacter morbifer G707, isolated from Drosophila gut.</title>
        <authorList>
            <person name="Lee W.-J."/>
            <person name="Kim E.-K."/>
        </authorList>
    </citation>
    <scope>NUCLEOTIDE SEQUENCE [LARGE SCALE GENOMIC DNA]</scope>
    <source>
        <strain evidence="2 3">G707</strain>
    </source>
</reference>
<dbReference type="PANTHER" id="PTHR30411:SF1">
    <property type="entry name" value="CYTOPLASMIC PROTEIN"/>
    <property type="match status" value="1"/>
</dbReference>
<dbReference type="Gene3D" id="3.90.960.10">
    <property type="entry name" value="YbaK/aminoacyl-tRNA synthetase-associated domain"/>
    <property type="match status" value="1"/>
</dbReference>
<dbReference type="Pfam" id="PF04073">
    <property type="entry name" value="tRNA_edit"/>
    <property type="match status" value="1"/>
</dbReference>
<dbReference type="OrthoDB" id="9798760at2"/>
<feature type="domain" description="YbaK/aminoacyl-tRNA synthetase-associated" evidence="1">
    <location>
        <begin position="24"/>
        <end position="146"/>
    </location>
</feature>
<organism evidence="2 3">
    <name type="scientific">Gluconobacter morbifer G707</name>
    <dbReference type="NCBI Taxonomy" id="1088869"/>
    <lineage>
        <taxon>Bacteria</taxon>
        <taxon>Pseudomonadati</taxon>
        <taxon>Pseudomonadota</taxon>
        <taxon>Alphaproteobacteria</taxon>
        <taxon>Acetobacterales</taxon>
        <taxon>Acetobacteraceae</taxon>
        <taxon>Gluconobacter</taxon>
    </lineage>
</organism>
<gene>
    <name evidence="2" type="ORF">GMO_19890</name>
</gene>
<sequence length="158" mass="16421">MSLASVTADLAARAPDLPPIITDSPTSTVESAAAVLGVEPDQIAKTLGVKIGSGSNARTVLIVVAGTRRLDNRLTKDTFGGRPRFLSGEDVLALTSHPPGGVCPFGLATPLPVYCDESLRAFREVYPAAGAINASVRLSPERLADLTGNQWVNVTVPS</sequence>
<evidence type="ECO:0000259" key="1">
    <source>
        <dbReference type="Pfam" id="PF04073"/>
    </source>
</evidence>
<comment type="caution">
    <text evidence="2">The sequence shown here is derived from an EMBL/GenBank/DDBJ whole genome shotgun (WGS) entry which is preliminary data.</text>
</comment>
<protein>
    <recommendedName>
        <fullName evidence="1">YbaK/aminoacyl-tRNA synthetase-associated domain-containing protein</fullName>
    </recommendedName>
</protein>
<evidence type="ECO:0000313" key="2">
    <source>
        <dbReference type="EMBL" id="EHH67769.1"/>
    </source>
</evidence>
<keyword evidence="3" id="KW-1185">Reference proteome</keyword>
<dbReference type="Proteomes" id="UP000004949">
    <property type="component" value="Unassembled WGS sequence"/>
</dbReference>
<name>G6XKH3_9PROT</name>
<dbReference type="EMBL" id="AGQV01000006">
    <property type="protein sequence ID" value="EHH67769.1"/>
    <property type="molecule type" value="Genomic_DNA"/>
</dbReference>
<dbReference type="AlphaFoldDB" id="G6XKH3"/>